<sequence length="480" mass="51541">MEDLPDELLALVFSFLPCVVAGGAPKAVSRTWRAILGDRRAMARAPCVSGVDLRNTTTWCRAAAAAGHLGCLRHAHEGGHVWGAATCAAAAGAGHLHCLVYARSHGCNWHRDTCLLAAEHGRLDCLRYALDRGCPHDRIGHDLCAKAAAAGRIDVLEFLRGQGFLWSATALVEAAARGHMDVVTFLWSRGCPRSSDSTMRAAASKGHIDCMRFLHANGVQYGWGLDQHAFAGGHIDCMRFLHEHGCSSIGWYQYINAVEAVDLDVFRDVLAGRTHGPWMVGAMCRRAASKGRADVLGLIASLYPDHDHSWDADVCSAAATGGHLDTLRYAHTNGWPLCSGPKTMAIVAAAGHLTTIQYLCDNGCTGDKRACLVAAANGHVDVLRYLHNVGCVWDRHACIEAAAAGGRLEILRYCREEKGCPWHPGLALRAAAGGHIRCLRYLCDTGCPLDAETYAAAVASGRRACLAYLDRRGCPRPANP</sequence>
<reference evidence="1 2" key="1">
    <citation type="journal article" date="2015" name="Parasitol. Res.">
        <title>Viruses in close associations with free-living amoebae.</title>
        <authorList>
            <person name="Scheid P."/>
        </authorList>
    </citation>
    <scope>NUCLEOTIDE SEQUENCE [LARGE SCALE GENOMIC DNA]</scope>
    <source>
        <strain evidence="1">KlaHel</strain>
    </source>
</reference>
<dbReference type="KEGG" id="vg:23462203"/>
<dbReference type="PANTHER" id="PTHR46586:SF3">
    <property type="entry name" value="ANKYRIN REPEAT-CONTAINING PROTEIN"/>
    <property type="match status" value="1"/>
</dbReference>
<dbReference type="InterPro" id="IPR052050">
    <property type="entry name" value="SecEffector_AnkRepeat"/>
</dbReference>
<dbReference type="InterPro" id="IPR036770">
    <property type="entry name" value="Ankyrin_rpt-contain_sf"/>
</dbReference>
<dbReference type="RefSeq" id="YP_009119521.1">
    <property type="nucleotide sequence ID" value="NC_026440.1"/>
</dbReference>
<protein>
    <submittedName>
        <fullName evidence="1">Ankyrin repeat protein</fullName>
    </submittedName>
</protein>
<name>A0A0B5J907_9VIRU</name>
<dbReference type="Proteomes" id="UP000202511">
    <property type="component" value="Segment"/>
</dbReference>
<dbReference type="SUPFAM" id="SSF81383">
    <property type="entry name" value="F-box domain"/>
    <property type="match status" value="1"/>
</dbReference>
<evidence type="ECO:0000313" key="1">
    <source>
        <dbReference type="EMBL" id="AJF97286.1"/>
    </source>
</evidence>
<dbReference type="Gene3D" id="1.25.40.20">
    <property type="entry name" value="Ankyrin repeat-containing domain"/>
    <property type="match status" value="2"/>
</dbReference>
<dbReference type="InterPro" id="IPR002110">
    <property type="entry name" value="Ankyrin_rpt"/>
</dbReference>
<accession>A0A0B5J907</accession>
<dbReference type="InterPro" id="IPR036047">
    <property type="entry name" value="F-box-like_dom_sf"/>
</dbReference>
<dbReference type="EMBL" id="KP136319">
    <property type="protein sequence ID" value="AJF97286.1"/>
    <property type="molecule type" value="Genomic_DNA"/>
</dbReference>
<dbReference type="SUPFAM" id="SSF48403">
    <property type="entry name" value="Ankyrin repeat"/>
    <property type="match status" value="1"/>
</dbReference>
<organism evidence="1 2">
    <name type="scientific">Pandoravirus inopinatum</name>
    <dbReference type="NCBI Taxonomy" id="1605721"/>
    <lineage>
        <taxon>Viruses</taxon>
        <taxon>Pandoravirus</taxon>
    </lineage>
</organism>
<dbReference type="PANTHER" id="PTHR46586">
    <property type="entry name" value="ANKYRIN REPEAT-CONTAINING PROTEIN"/>
    <property type="match status" value="1"/>
</dbReference>
<proteinExistence type="predicted"/>
<dbReference type="OrthoDB" id="9388at10239"/>
<dbReference type="Pfam" id="PF13637">
    <property type="entry name" value="Ank_4"/>
    <property type="match status" value="1"/>
</dbReference>
<dbReference type="GeneID" id="23462203"/>
<evidence type="ECO:0000313" key="2">
    <source>
        <dbReference type="Proteomes" id="UP000202511"/>
    </source>
</evidence>